<dbReference type="InterPro" id="IPR027417">
    <property type="entry name" value="P-loop_NTPase"/>
</dbReference>
<evidence type="ECO:0000313" key="2">
    <source>
        <dbReference type="EMBL" id="KKL61348.1"/>
    </source>
</evidence>
<dbReference type="Gene3D" id="3.40.50.300">
    <property type="entry name" value="P-loop containing nucleotide triphosphate hydrolases"/>
    <property type="match status" value="1"/>
</dbReference>
<dbReference type="EMBL" id="LAZR01028848">
    <property type="protein sequence ID" value="KKL61348.1"/>
    <property type="molecule type" value="Genomic_DNA"/>
</dbReference>
<dbReference type="SUPFAM" id="SSF52540">
    <property type="entry name" value="P-loop containing nucleoside triphosphate hydrolases"/>
    <property type="match status" value="1"/>
</dbReference>
<proteinExistence type="predicted"/>
<protein>
    <recommendedName>
        <fullName evidence="1">UvrD-like helicase C-terminal domain-containing protein</fullName>
    </recommendedName>
</protein>
<reference evidence="2" key="1">
    <citation type="journal article" date="2015" name="Nature">
        <title>Complex archaea that bridge the gap between prokaryotes and eukaryotes.</title>
        <authorList>
            <person name="Spang A."/>
            <person name="Saw J.H."/>
            <person name="Jorgensen S.L."/>
            <person name="Zaremba-Niedzwiedzka K."/>
            <person name="Martijn J."/>
            <person name="Lind A.E."/>
            <person name="van Eijk R."/>
            <person name="Schleper C."/>
            <person name="Guy L."/>
            <person name="Ettema T.J."/>
        </authorList>
    </citation>
    <scope>NUCLEOTIDE SEQUENCE</scope>
</reference>
<name>A0A0F9DI37_9ZZZZ</name>
<dbReference type="AlphaFoldDB" id="A0A0F9DI37"/>
<sequence length="127" mass="14278">NGDIGRILHIDTIDQRLDIAFDDNVVSYDFSELDEINLAYCVSVHKFQGSECPCIIMPIHTTHFKLLQKNLLYTAITRGKKLVILIGTTKALSIAVKNKEVLKRYTGLENAIRNIGSKAQEIFLPGF</sequence>
<dbReference type="CDD" id="cd18809">
    <property type="entry name" value="SF1_C_RecD"/>
    <property type="match status" value="1"/>
</dbReference>
<organism evidence="2">
    <name type="scientific">marine sediment metagenome</name>
    <dbReference type="NCBI Taxonomy" id="412755"/>
    <lineage>
        <taxon>unclassified sequences</taxon>
        <taxon>metagenomes</taxon>
        <taxon>ecological metagenomes</taxon>
    </lineage>
</organism>
<comment type="caution">
    <text evidence="2">The sequence shown here is derived from an EMBL/GenBank/DDBJ whole genome shotgun (WGS) entry which is preliminary data.</text>
</comment>
<dbReference type="InterPro" id="IPR027785">
    <property type="entry name" value="UvrD-like_helicase_C"/>
</dbReference>
<accession>A0A0F9DI37</accession>
<gene>
    <name evidence="2" type="ORF">LCGC14_2196210</name>
</gene>
<evidence type="ECO:0000259" key="1">
    <source>
        <dbReference type="Pfam" id="PF13538"/>
    </source>
</evidence>
<dbReference type="Pfam" id="PF13538">
    <property type="entry name" value="UvrD_C_2"/>
    <property type="match status" value="1"/>
</dbReference>
<feature type="non-terminal residue" evidence="2">
    <location>
        <position position="1"/>
    </location>
</feature>
<feature type="domain" description="UvrD-like helicase C-terminal" evidence="1">
    <location>
        <begin position="38"/>
        <end position="86"/>
    </location>
</feature>